<reference evidence="3" key="1">
    <citation type="submission" date="2023-10" db="EMBL/GenBank/DDBJ databases">
        <title>Genome assemblies of two species of porcelain crab, Petrolisthes cinctipes and Petrolisthes manimaculis (Anomura: Porcellanidae).</title>
        <authorList>
            <person name="Angst P."/>
        </authorList>
    </citation>
    <scope>NUCLEOTIDE SEQUENCE</scope>
    <source>
        <strain evidence="3">PB745_01</strain>
        <tissue evidence="3">Gill</tissue>
    </source>
</reference>
<feature type="region of interest" description="Disordered" evidence="1">
    <location>
        <begin position="310"/>
        <end position="340"/>
    </location>
</feature>
<evidence type="ECO:0000256" key="2">
    <source>
        <dbReference type="SAM" id="Phobius"/>
    </source>
</evidence>
<dbReference type="PANTHER" id="PTHR12335:SF6">
    <property type="entry name" value="PROTEIN TIPE"/>
    <property type="match status" value="1"/>
</dbReference>
<protein>
    <recommendedName>
        <fullName evidence="5">Protein tipE</fullName>
    </recommendedName>
</protein>
<dbReference type="AlphaFoldDB" id="A0AAE1KHT6"/>
<dbReference type="Proteomes" id="UP001286313">
    <property type="component" value="Unassembled WGS sequence"/>
</dbReference>
<keyword evidence="2" id="KW-1133">Transmembrane helix</keyword>
<keyword evidence="4" id="KW-1185">Reference proteome</keyword>
<keyword evidence="2" id="KW-0812">Transmembrane</keyword>
<dbReference type="InterPro" id="IPR031578">
    <property type="entry name" value="TipE"/>
</dbReference>
<dbReference type="GO" id="GO:0005886">
    <property type="term" value="C:plasma membrane"/>
    <property type="evidence" value="ECO:0007669"/>
    <property type="project" value="TreeGrafter"/>
</dbReference>
<evidence type="ECO:0000313" key="3">
    <source>
        <dbReference type="EMBL" id="KAK3873053.1"/>
    </source>
</evidence>
<feature type="region of interest" description="Disordered" evidence="1">
    <location>
        <begin position="254"/>
        <end position="293"/>
    </location>
</feature>
<feature type="region of interest" description="Disordered" evidence="1">
    <location>
        <begin position="177"/>
        <end position="209"/>
    </location>
</feature>
<proteinExistence type="predicted"/>
<gene>
    <name evidence="3" type="ORF">Pcinc_021905</name>
</gene>
<name>A0AAE1KHT6_PETCI</name>
<feature type="compositionally biased region" description="Basic and acidic residues" evidence="1">
    <location>
        <begin position="178"/>
        <end position="188"/>
    </location>
</feature>
<feature type="transmembrane region" description="Helical" evidence="2">
    <location>
        <begin position="402"/>
        <end position="423"/>
    </location>
</feature>
<dbReference type="GO" id="GO:0017080">
    <property type="term" value="F:sodium channel regulator activity"/>
    <property type="evidence" value="ECO:0007669"/>
    <property type="project" value="TreeGrafter"/>
</dbReference>
<feature type="compositionally biased region" description="Low complexity" evidence="1">
    <location>
        <begin position="260"/>
        <end position="285"/>
    </location>
</feature>
<accession>A0AAE1KHT6</accession>
<dbReference type="EMBL" id="JAWQEG010002269">
    <property type="protein sequence ID" value="KAK3873053.1"/>
    <property type="molecule type" value="Genomic_DNA"/>
</dbReference>
<dbReference type="GO" id="GO:0002028">
    <property type="term" value="P:regulation of sodium ion transport"/>
    <property type="evidence" value="ECO:0007669"/>
    <property type="project" value="TreeGrafter"/>
</dbReference>
<dbReference type="Pfam" id="PF16972">
    <property type="entry name" value="TipE"/>
    <property type="match status" value="1"/>
</dbReference>
<evidence type="ECO:0000256" key="1">
    <source>
        <dbReference type="SAM" id="MobiDB-lite"/>
    </source>
</evidence>
<comment type="caution">
    <text evidence="3">The sequence shown here is derived from an EMBL/GenBank/DDBJ whole genome shotgun (WGS) entry which is preliminary data.</text>
</comment>
<evidence type="ECO:0000313" key="4">
    <source>
        <dbReference type="Proteomes" id="UP001286313"/>
    </source>
</evidence>
<feature type="region of interest" description="Disordered" evidence="1">
    <location>
        <begin position="1"/>
        <end position="21"/>
    </location>
</feature>
<organism evidence="3 4">
    <name type="scientific">Petrolisthes cinctipes</name>
    <name type="common">Flat porcelain crab</name>
    <dbReference type="NCBI Taxonomy" id="88211"/>
    <lineage>
        <taxon>Eukaryota</taxon>
        <taxon>Metazoa</taxon>
        <taxon>Ecdysozoa</taxon>
        <taxon>Arthropoda</taxon>
        <taxon>Crustacea</taxon>
        <taxon>Multicrustacea</taxon>
        <taxon>Malacostraca</taxon>
        <taxon>Eumalacostraca</taxon>
        <taxon>Eucarida</taxon>
        <taxon>Decapoda</taxon>
        <taxon>Pleocyemata</taxon>
        <taxon>Anomura</taxon>
        <taxon>Galatheoidea</taxon>
        <taxon>Porcellanidae</taxon>
        <taxon>Petrolisthes</taxon>
    </lineage>
</organism>
<dbReference type="PANTHER" id="PTHR12335">
    <property type="entry name" value="TIPE PROTEIN TEMPERATURE-INDUCED PARALYTIC E"/>
    <property type="match status" value="1"/>
</dbReference>
<keyword evidence="2" id="KW-0472">Membrane</keyword>
<evidence type="ECO:0008006" key="5">
    <source>
        <dbReference type="Google" id="ProtNLM"/>
    </source>
</evidence>
<sequence length="514" mass="57165">MYGVMNGLNGKSDLPRPWRKKKTKPKRCRCCRRCCVGLLHLLQRARATGVILMATLSVPGFYMTHYMLLSPGLATYTSRLNPSVCTVVSNTVLEGKTNCSWTSCREGCTETDLFKCWQVLVVPYNITANLTPPASNTYTPPATRQTRVKYDCKKSRSSRRLLEDDTKDSTVKLPYDFTKSKTVSDKHPPPTPRQSHAMEDGTKNSTIKLPFGIKRSNTTFTTTQHNINDTDTTLNTTEYILEDARKTQNNTFYDYETEPSKSPSPSLSAPNTDSGNGSSSLGDNGNMEDGKVQSIPSASNVEDVVVVQLAPGVNNNNNNNNAGSTERKDKSVTNQEHFTQDTDRYKSDVLRLAVNVVGCGYMSCPDWLVKYGQVGAVYTCFLSADRTLAIPEVDYKAANAQIVFGVFPLMMIFVSFTIIYFSYCRQGNNKVFPMSPKKDVKKLKFEEAKMALLLKRAVEQNTTNNLNKISPLLVKEAMNKAKNQQKGASQQIRKHDVGNIKRGKNPEVIISVAG</sequence>